<comment type="caution">
    <text evidence="1">The sequence shown here is derived from an EMBL/GenBank/DDBJ whole genome shotgun (WGS) entry which is preliminary data.</text>
</comment>
<accession>A0ABX5DNV1</accession>
<protein>
    <submittedName>
        <fullName evidence="1">Uncharacterized protein</fullName>
    </submittedName>
</protein>
<sequence>MKIEGEKITKIGKYRYREKGKYPYIYKWEKGNREIGILFKRRVNSLFTNKKACCNVIHNKHHSTKQNIF</sequence>
<proteinExistence type="predicted"/>
<dbReference type="EMBL" id="PVRR01000015">
    <property type="protein sequence ID" value="PRT35440.1"/>
    <property type="molecule type" value="Genomic_DNA"/>
</dbReference>
<organism evidence="1 2">
    <name type="scientific">Bacillus wiedmannii</name>
    <dbReference type="NCBI Taxonomy" id="1890302"/>
    <lineage>
        <taxon>Bacteria</taxon>
        <taxon>Bacillati</taxon>
        <taxon>Bacillota</taxon>
        <taxon>Bacilli</taxon>
        <taxon>Bacillales</taxon>
        <taxon>Bacillaceae</taxon>
        <taxon>Bacillus</taxon>
        <taxon>Bacillus cereus group</taxon>
    </lineage>
</organism>
<name>A0ABX5DNV1_9BACI</name>
<evidence type="ECO:0000313" key="2">
    <source>
        <dbReference type="Proteomes" id="UP000239236"/>
    </source>
</evidence>
<gene>
    <name evidence="1" type="ORF">C6357_28630</name>
</gene>
<keyword evidence="2" id="KW-1185">Reference proteome</keyword>
<dbReference type="Proteomes" id="UP000239236">
    <property type="component" value="Unassembled WGS sequence"/>
</dbReference>
<reference evidence="1 2" key="1">
    <citation type="submission" date="2018-03" db="EMBL/GenBank/DDBJ databases">
        <title>Genotypic and phenotypic analysis of antagonistic Bacillus spp. isolated from rhizosphere soil of plants in Tibet.</title>
        <authorList>
            <person name="Borriss R."/>
            <person name="Lasch P."/>
            <person name="Wu L."/>
            <person name="Wu H."/>
            <person name="Gao X."/>
        </authorList>
    </citation>
    <scope>NUCLEOTIDE SEQUENCE [LARGE SCALE GENOMIC DNA]</scope>
    <source>
        <strain evidence="1 2">NMSW16</strain>
    </source>
</reference>
<evidence type="ECO:0000313" key="1">
    <source>
        <dbReference type="EMBL" id="PRT35440.1"/>
    </source>
</evidence>